<feature type="compositionally biased region" description="Polar residues" evidence="1">
    <location>
        <begin position="66"/>
        <end position="77"/>
    </location>
</feature>
<organism evidence="2 3">
    <name type="scientific">Vespula squamosa</name>
    <name type="common">Southern yellow jacket</name>
    <name type="synonym">Wasp</name>
    <dbReference type="NCBI Taxonomy" id="30214"/>
    <lineage>
        <taxon>Eukaryota</taxon>
        <taxon>Metazoa</taxon>
        <taxon>Ecdysozoa</taxon>
        <taxon>Arthropoda</taxon>
        <taxon>Hexapoda</taxon>
        <taxon>Insecta</taxon>
        <taxon>Pterygota</taxon>
        <taxon>Neoptera</taxon>
        <taxon>Endopterygota</taxon>
        <taxon>Hymenoptera</taxon>
        <taxon>Apocrita</taxon>
        <taxon>Aculeata</taxon>
        <taxon>Vespoidea</taxon>
        <taxon>Vespidae</taxon>
        <taxon>Vespinae</taxon>
        <taxon>Vespula</taxon>
    </lineage>
</organism>
<sequence>MATPDPVDPATLEIKTRSIEQTLLPLVKQAHSYRSRSHYCIIKFYGACRRSSLLPFGWQRQPVQPDCSTSKSNNSSCYLADRGA</sequence>
<feature type="non-terminal residue" evidence="2">
    <location>
        <position position="84"/>
    </location>
</feature>
<accession>A0ABD2B1P5</accession>
<evidence type="ECO:0000313" key="2">
    <source>
        <dbReference type="EMBL" id="KAL2726629.1"/>
    </source>
</evidence>
<keyword evidence="3" id="KW-1185">Reference proteome</keyword>
<protein>
    <submittedName>
        <fullName evidence="2">Alpha-catulin isoform X4</fullName>
    </submittedName>
</protein>
<feature type="region of interest" description="Disordered" evidence="1">
    <location>
        <begin position="61"/>
        <end position="84"/>
    </location>
</feature>
<dbReference type="AlphaFoldDB" id="A0ABD2B1P5"/>
<proteinExistence type="predicted"/>
<evidence type="ECO:0000256" key="1">
    <source>
        <dbReference type="SAM" id="MobiDB-lite"/>
    </source>
</evidence>
<comment type="caution">
    <text evidence="2">The sequence shown here is derived from an EMBL/GenBank/DDBJ whole genome shotgun (WGS) entry which is preliminary data.</text>
</comment>
<reference evidence="2 3" key="1">
    <citation type="journal article" date="2024" name="Ann. Entomol. Soc. Am.">
        <title>Genomic analyses of the southern and eastern yellowjacket wasps (Hymenoptera: Vespidae) reveal evolutionary signatures of social life.</title>
        <authorList>
            <person name="Catto M.A."/>
            <person name="Caine P.B."/>
            <person name="Orr S.E."/>
            <person name="Hunt B.G."/>
            <person name="Goodisman M.A.D."/>
        </authorList>
    </citation>
    <scope>NUCLEOTIDE SEQUENCE [LARGE SCALE GENOMIC DNA]</scope>
    <source>
        <strain evidence="2">233</strain>
        <tissue evidence="2">Head and thorax</tissue>
    </source>
</reference>
<evidence type="ECO:0000313" key="3">
    <source>
        <dbReference type="Proteomes" id="UP001607302"/>
    </source>
</evidence>
<dbReference type="Proteomes" id="UP001607302">
    <property type="component" value="Unassembled WGS sequence"/>
</dbReference>
<name>A0ABD2B1P5_VESSQ</name>
<gene>
    <name evidence="2" type="ORF">V1478_006907</name>
</gene>
<dbReference type="EMBL" id="JAUDFV010000133">
    <property type="protein sequence ID" value="KAL2726629.1"/>
    <property type="molecule type" value="Genomic_DNA"/>
</dbReference>